<evidence type="ECO:0000313" key="2">
    <source>
        <dbReference type="EMBL" id="CDW30012.1"/>
    </source>
</evidence>
<feature type="compositionally biased region" description="Polar residues" evidence="1">
    <location>
        <begin position="11"/>
        <end position="22"/>
    </location>
</feature>
<accession>A0A0K2TWF4</accession>
<reference evidence="2" key="1">
    <citation type="submission" date="2014-05" db="EMBL/GenBank/DDBJ databases">
        <authorList>
            <person name="Chronopoulou M."/>
        </authorList>
    </citation>
    <scope>NUCLEOTIDE SEQUENCE</scope>
    <source>
        <tissue evidence="2">Whole organism</tissue>
    </source>
</reference>
<name>A0A0K2TWF4_LEPSM</name>
<feature type="region of interest" description="Disordered" evidence="1">
    <location>
        <begin position="1"/>
        <end position="22"/>
    </location>
</feature>
<protein>
    <submittedName>
        <fullName evidence="2">Uncharacterized protein</fullName>
    </submittedName>
</protein>
<dbReference type="AlphaFoldDB" id="A0A0K2TWF4"/>
<evidence type="ECO:0000256" key="1">
    <source>
        <dbReference type="SAM" id="MobiDB-lite"/>
    </source>
</evidence>
<proteinExistence type="predicted"/>
<organism evidence="2">
    <name type="scientific">Lepeophtheirus salmonis</name>
    <name type="common">Salmon louse</name>
    <name type="synonym">Caligus salmonis</name>
    <dbReference type="NCBI Taxonomy" id="72036"/>
    <lineage>
        <taxon>Eukaryota</taxon>
        <taxon>Metazoa</taxon>
        <taxon>Ecdysozoa</taxon>
        <taxon>Arthropoda</taxon>
        <taxon>Crustacea</taxon>
        <taxon>Multicrustacea</taxon>
        <taxon>Hexanauplia</taxon>
        <taxon>Copepoda</taxon>
        <taxon>Siphonostomatoida</taxon>
        <taxon>Caligidae</taxon>
        <taxon>Lepeophtheirus</taxon>
    </lineage>
</organism>
<sequence>MSPRSHDPSNLRCTGSRISPLK</sequence>
<dbReference type="EMBL" id="HACA01012651">
    <property type="protein sequence ID" value="CDW30012.1"/>
    <property type="molecule type" value="Transcribed_RNA"/>
</dbReference>